<dbReference type="Pfam" id="PF00959">
    <property type="entry name" value="Phage_lysozyme"/>
    <property type="match status" value="1"/>
</dbReference>
<dbReference type="PRINTS" id="PR00684">
    <property type="entry name" value="T4LYSOZYME"/>
</dbReference>
<dbReference type="InterPro" id="IPR023346">
    <property type="entry name" value="Lysozyme-like_dom_sf"/>
</dbReference>
<dbReference type="InterPro" id="IPR002196">
    <property type="entry name" value="Glyco_hydro_24"/>
</dbReference>
<comment type="catalytic activity">
    <reaction evidence="3">
        <text>Hydrolysis of (1-&gt;4)-beta-linkages between N-acetylmuramic acid and N-acetyl-D-glucosamine residues in a peptidoglycan and between N-acetyl-D-glucosamine residues in chitodextrins.</text>
        <dbReference type="EC" id="3.2.1.17"/>
    </reaction>
</comment>
<dbReference type="SUPFAM" id="SSF53955">
    <property type="entry name" value="Lysozyme-like"/>
    <property type="match status" value="1"/>
</dbReference>
<dbReference type="InterPro" id="IPR001165">
    <property type="entry name" value="T4-type_lysozyme"/>
</dbReference>
<keyword evidence="1 3" id="KW-0929">Antimicrobial</keyword>
<dbReference type="GO" id="GO:0003796">
    <property type="term" value="F:lysozyme activity"/>
    <property type="evidence" value="ECO:0007669"/>
    <property type="project" value="UniProtKB-EC"/>
</dbReference>
<dbReference type="Proteomes" id="UP000308921">
    <property type="component" value="Segment"/>
</dbReference>
<keyword evidence="3" id="KW-0326">Glycosidase</keyword>
<gene>
    <name evidence="4" type="ORF">AAS21_gp136</name>
</gene>
<keyword evidence="2 3" id="KW-0081">Bacteriolytic enzyme</keyword>
<dbReference type="InterPro" id="IPR052619">
    <property type="entry name" value="Phage_lysozyme-like"/>
</dbReference>
<dbReference type="GO" id="GO:0031640">
    <property type="term" value="P:killing of cells of another organism"/>
    <property type="evidence" value="ECO:0007669"/>
    <property type="project" value="UniProtKB-KW"/>
</dbReference>
<reference evidence="4 5" key="1">
    <citation type="submission" date="2019-04" db="EMBL/GenBank/DDBJ databases">
        <title>Complete genome sequence of Pantoea bacteriophage vB_PagS_AAS21.</title>
        <authorList>
            <person name="Truncaite L."/>
            <person name="Simoliuniene M."/>
            <person name="Zajanckauskaite A."/>
            <person name="Meskys R."/>
            <person name="Simoliunas E."/>
        </authorList>
    </citation>
    <scope>NUCLEOTIDE SEQUENCE [LARGE SCALE GENOMIC DNA]</scope>
</reference>
<keyword evidence="5" id="KW-1185">Reference proteome</keyword>
<evidence type="ECO:0000313" key="4">
    <source>
        <dbReference type="EMBL" id="QCW23874.1"/>
    </source>
</evidence>
<dbReference type="GO" id="GO:0016998">
    <property type="term" value="P:cell wall macromolecule catabolic process"/>
    <property type="evidence" value="ECO:0007669"/>
    <property type="project" value="InterPro"/>
</dbReference>
<dbReference type="Gene3D" id="1.10.530.40">
    <property type="match status" value="1"/>
</dbReference>
<evidence type="ECO:0000256" key="2">
    <source>
        <dbReference type="ARBA" id="ARBA00022638"/>
    </source>
</evidence>
<name>A0A4Y5P1M6_9CAUD</name>
<proteinExistence type="inferred from homology"/>
<evidence type="ECO:0000256" key="3">
    <source>
        <dbReference type="RuleBase" id="RU003788"/>
    </source>
</evidence>
<organism evidence="4 5">
    <name type="scientific">Pantoea phage vB_PagS_AAS21</name>
    <dbReference type="NCBI Taxonomy" id="2575261"/>
    <lineage>
        <taxon>Viruses</taxon>
        <taxon>Duplodnaviria</taxon>
        <taxon>Heunggongvirae</taxon>
        <taxon>Uroviricota</taxon>
        <taxon>Caudoviricetes</taxon>
        <taxon>Demerecviridae</taxon>
        <taxon>Keyvirus</taxon>
        <taxon>Keyvirus AAS21</taxon>
    </lineage>
</organism>
<dbReference type="EC" id="3.2.1.17" evidence="3"/>
<dbReference type="EMBL" id="MK770119">
    <property type="protein sequence ID" value="QCW23874.1"/>
    <property type="molecule type" value="Genomic_DNA"/>
</dbReference>
<accession>A0A4Y5P1M6</accession>
<evidence type="ECO:0000313" key="5">
    <source>
        <dbReference type="Proteomes" id="UP000308921"/>
    </source>
</evidence>
<protein>
    <recommendedName>
        <fullName evidence="3">Lysozyme</fullName>
        <ecNumber evidence="3">3.2.1.17</ecNumber>
    </recommendedName>
</protein>
<dbReference type="GO" id="GO:0042742">
    <property type="term" value="P:defense response to bacterium"/>
    <property type="evidence" value="ECO:0007669"/>
    <property type="project" value="UniProtKB-KW"/>
</dbReference>
<dbReference type="InterPro" id="IPR023347">
    <property type="entry name" value="Lysozyme_dom_sf"/>
</dbReference>
<evidence type="ECO:0000256" key="1">
    <source>
        <dbReference type="ARBA" id="ARBA00022529"/>
    </source>
</evidence>
<dbReference type="PANTHER" id="PTHR37406:SF1">
    <property type="entry name" value="T4-TYPE LYSOZYME 1-RELATED"/>
    <property type="match status" value="1"/>
</dbReference>
<dbReference type="GO" id="GO:0009253">
    <property type="term" value="P:peptidoglycan catabolic process"/>
    <property type="evidence" value="ECO:0007669"/>
    <property type="project" value="InterPro"/>
</dbReference>
<keyword evidence="3" id="KW-0378">Hydrolase</keyword>
<dbReference type="PANTHER" id="PTHR37406">
    <property type="entry name" value="T4-TYPE LYSOZYME 1-RELATED"/>
    <property type="match status" value="1"/>
</dbReference>
<sequence>MIRWEITPDNTTLLTEIKEFEGTKEYQAAWKQKSFRNGRFWVYKDHLGYDTIGYGHLVKKGEDFSKGLTEAEAERLLATDLKTSVEAAFDIATKKNISDQFIIQLTLVEMVFQLGKEGVLGFSNTLSKMASKDYRGAADGMLNSKWARQTPERVSKMAERVRALA</sequence>
<comment type="similarity">
    <text evidence="3">Belongs to the glycosyl hydrolase 24 family.</text>
</comment>